<evidence type="ECO:0000313" key="2">
    <source>
        <dbReference type="EMBL" id="CAE0631965.1"/>
    </source>
</evidence>
<dbReference type="EMBL" id="HBIU01022947">
    <property type="protein sequence ID" value="CAE0631965.1"/>
    <property type="molecule type" value="Transcribed_RNA"/>
</dbReference>
<dbReference type="AlphaFoldDB" id="A0A7S3XTP4"/>
<feature type="region of interest" description="Disordered" evidence="1">
    <location>
        <begin position="1"/>
        <end position="22"/>
    </location>
</feature>
<protein>
    <submittedName>
        <fullName evidence="2">Uncharacterized protein</fullName>
    </submittedName>
</protein>
<evidence type="ECO:0000256" key="1">
    <source>
        <dbReference type="SAM" id="MobiDB-lite"/>
    </source>
</evidence>
<reference evidence="2" key="1">
    <citation type="submission" date="2021-01" db="EMBL/GenBank/DDBJ databases">
        <authorList>
            <person name="Corre E."/>
            <person name="Pelletier E."/>
            <person name="Niang G."/>
            <person name="Scheremetjew M."/>
            <person name="Finn R."/>
            <person name="Kale V."/>
            <person name="Holt S."/>
            <person name="Cochrane G."/>
            <person name="Meng A."/>
            <person name="Brown T."/>
            <person name="Cohen L."/>
        </authorList>
    </citation>
    <scope>NUCLEOTIDE SEQUENCE</scope>
    <source>
        <strain evidence="2">CCMP3107</strain>
    </source>
</reference>
<gene>
    <name evidence="2" type="ORF">HAKA00212_LOCUS10670</name>
</gene>
<feature type="region of interest" description="Disordered" evidence="1">
    <location>
        <begin position="212"/>
        <end position="231"/>
    </location>
</feature>
<organism evidence="2">
    <name type="scientific">Heterosigma akashiwo</name>
    <name type="common">Chromophytic alga</name>
    <name type="synonym">Heterosigma carterae</name>
    <dbReference type="NCBI Taxonomy" id="2829"/>
    <lineage>
        <taxon>Eukaryota</taxon>
        <taxon>Sar</taxon>
        <taxon>Stramenopiles</taxon>
        <taxon>Ochrophyta</taxon>
        <taxon>Raphidophyceae</taxon>
        <taxon>Chattonellales</taxon>
        <taxon>Chattonellaceae</taxon>
        <taxon>Heterosigma</taxon>
    </lineage>
</organism>
<feature type="region of interest" description="Disordered" evidence="1">
    <location>
        <begin position="364"/>
        <end position="408"/>
    </location>
</feature>
<accession>A0A7S3XTP4</accession>
<proteinExistence type="predicted"/>
<name>A0A7S3XTP4_HETAK</name>
<sequence>MDAVKKADSTMEAARAAVGDARAAADEEARGRLRQAAAAEALRGRLARAAYTARRHGDRDDPALAGAFAAAKAALTAVDALAAARGRPAASEPCLRVAEAKVATAERLAGASARAQDQEAAERAVALEKASQASTILASAKAIVGSGSGEARALLMKEFTRAEHTAASVSTMAASPMIAPGPLLVEAGRALREAEAVAAAAASLAAGELAAERDGEGVTNGEQADATAPPSLTDEDIRLMEAARPRAAGVADHLQDMARRAPPAPRDRGFWVPPTPPVPATEAGVASSFHYSYQVSATAAYPMQAAPPPPPAWAEDQARQSSEYMGRTATAFEAMAANMHFLTKGLLEISQQVQGQAALLAQLSDGHRQGRSGSSTHVGKALRHSSPLAERPRDAQENEMNRMNSGAL</sequence>
<feature type="compositionally biased region" description="Low complexity" evidence="1">
    <location>
        <begin position="13"/>
        <end position="22"/>
    </location>
</feature>
<feature type="compositionally biased region" description="Basic and acidic residues" evidence="1">
    <location>
        <begin position="390"/>
        <end position="400"/>
    </location>
</feature>